<dbReference type="Proteomes" id="UP000652760">
    <property type="component" value="Unassembled WGS sequence"/>
</dbReference>
<sequence>MLIITDDQITHLSALSQADFIGRADRLLRSRFEEAAAVPDGDLNGPIEVLTDKALGYGLVMEPQALAYIVTGWLLGLEFDAEFPAARFMLASPDYTPAEKADWLENWTVRMFKLLAPSSSKMGG</sequence>
<reference evidence="2" key="1">
    <citation type="submission" date="2021-01" db="EMBL/GenBank/DDBJ databases">
        <title>Genome public.</title>
        <authorList>
            <person name="Liu C."/>
            <person name="Sun Q."/>
        </authorList>
    </citation>
    <scope>NUCLEOTIDE SEQUENCE [LARGE SCALE GENOMIC DNA]</scope>
    <source>
        <strain evidence="2">YIM B02556</strain>
    </source>
</reference>
<protein>
    <recommendedName>
        <fullName evidence="3">DUF3806 domain-containing protein</fullName>
    </recommendedName>
</protein>
<evidence type="ECO:0000313" key="1">
    <source>
        <dbReference type="EMBL" id="MBK1837921.1"/>
    </source>
</evidence>
<comment type="caution">
    <text evidence="1">The sequence shown here is derived from an EMBL/GenBank/DDBJ whole genome shotgun (WGS) entry which is preliminary data.</text>
</comment>
<name>A0ABS1F3B9_9PROT</name>
<gene>
    <name evidence="1" type="ORF">JHL17_10895</name>
</gene>
<dbReference type="EMBL" id="JAENHM010000030">
    <property type="protein sequence ID" value="MBK1837921.1"/>
    <property type="molecule type" value="Genomic_DNA"/>
</dbReference>
<keyword evidence="2" id="KW-1185">Reference proteome</keyword>
<dbReference type="RefSeq" id="WP_200192928.1">
    <property type="nucleotide sequence ID" value="NZ_JAENHM010000030.1"/>
</dbReference>
<accession>A0ABS1F3B9</accession>
<evidence type="ECO:0008006" key="3">
    <source>
        <dbReference type="Google" id="ProtNLM"/>
    </source>
</evidence>
<evidence type="ECO:0000313" key="2">
    <source>
        <dbReference type="Proteomes" id="UP000652760"/>
    </source>
</evidence>
<proteinExistence type="predicted"/>
<organism evidence="1 2">
    <name type="scientific">Azospirillum endophyticum</name>
    <dbReference type="NCBI Taxonomy" id="2800326"/>
    <lineage>
        <taxon>Bacteria</taxon>
        <taxon>Pseudomonadati</taxon>
        <taxon>Pseudomonadota</taxon>
        <taxon>Alphaproteobacteria</taxon>
        <taxon>Rhodospirillales</taxon>
        <taxon>Azospirillaceae</taxon>
        <taxon>Azospirillum</taxon>
    </lineage>
</organism>